<evidence type="ECO:0000256" key="4">
    <source>
        <dbReference type="ARBA" id="ARBA00023163"/>
    </source>
</evidence>
<reference evidence="6 7" key="1">
    <citation type="submission" date="2016-04" db="EMBL/GenBank/DDBJ databases">
        <authorList>
            <person name="Mornico D."/>
        </authorList>
    </citation>
    <scope>NUCLEOTIDE SEQUENCE [LARGE SCALE GENOMIC DNA]</scope>
    <source>
        <strain evidence="6 7">A121</strain>
    </source>
</reference>
<evidence type="ECO:0000256" key="2">
    <source>
        <dbReference type="ARBA" id="ARBA00023015"/>
    </source>
</evidence>
<dbReference type="InterPro" id="IPR036390">
    <property type="entry name" value="WH_DNA-bd_sf"/>
</dbReference>
<accession>A0ABY0JNR2</accession>
<keyword evidence="7" id="KW-1185">Reference proteome</keyword>
<dbReference type="InterPro" id="IPR000847">
    <property type="entry name" value="LysR_HTH_N"/>
</dbReference>
<evidence type="ECO:0000256" key="1">
    <source>
        <dbReference type="ARBA" id="ARBA00009437"/>
    </source>
</evidence>
<proteinExistence type="inferred from homology"/>
<dbReference type="Proteomes" id="UP000195338">
    <property type="component" value="Unassembled WGS sequence"/>
</dbReference>
<evidence type="ECO:0000313" key="7">
    <source>
        <dbReference type="Proteomes" id="UP000195338"/>
    </source>
</evidence>
<evidence type="ECO:0000313" key="6">
    <source>
        <dbReference type="EMBL" id="SBW25087.1"/>
    </source>
</evidence>
<dbReference type="PANTHER" id="PTHR30118">
    <property type="entry name" value="HTH-TYPE TRANSCRIPTIONAL REGULATOR LEUO-RELATED"/>
    <property type="match status" value="1"/>
</dbReference>
<comment type="caution">
    <text evidence="6">The sequence shown here is derived from an EMBL/GenBank/DDBJ whole genome shotgun (WGS) entry which is preliminary data.</text>
</comment>
<dbReference type="PANTHER" id="PTHR30118:SF6">
    <property type="entry name" value="HTH-TYPE TRANSCRIPTIONAL REGULATOR LEUO"/>
    <property type="match status" value="1"/>
</dbReference>
<keyword evidence="2" id="KW-0805">Transcription regulation</keyword>
<dbReference type="InterPro" id="IPR036388">
    <property type="entry name" value="WH-like_DNA-bd_sf"/>
</dbReference>
<dbReference type="SUPFAM" id="SSF46785">
    <property type="entry name" value="Winged helix' DNA-binding domain"/>
    <property type="match status" value="1"/>
</dbReference>
<dbReference type="Gene3D" id="1.10.10.10">
    <property type="entry name" value="Winged helix-like DNA-binding domain superfamily/Winged helix DNA-binding domain"/>
    <property type="match status" value="1"/>
</dbReference>
<dbReference type="PROSITE" id="PS50931">
    <property type="entry name" value="HTH_LYSR"/>
    <property type="match status" value="1"/>
</dbReference>
<keyword evidence="4" id="KW-0804">Transcription</keyword>
<sequence>MVVGKKHYQNLDFNLIKVFDAVITEGNATRAAQKLEVTPAAVSHALVRLHTIYDEDLFIRTRDGLVPTVAGKDLHQVFRQVISAIDATLNSQHHAKEDNEIIILGGDIIESYYFSVFNDCDLFSNYIINHYSARKNEKNALSTMLIKGRIDISFGLTAIEHHLVDVHLIDYIEDYVCICGSHNLLYELDALSLHNFYASKHAMYHTDIFTPAAADVVDLYENTVFCKGRRNAGYHSDSLVGVFNVVERSDMIALVPLNYALYFRDVRNYKVKIMRPPSEFSFKKLPVYACISVKSERYQVAKDFILLLQSILDKNKMS</sequence>
<keyword evidence="3" id="KW-0238">DNA-binding</keyword>
<organism evidence="6 7">
    <name type="scientific">Citrobacter europaeus</name>
    <dbReference type="NCBI Taxonomy" id="1914243"/>
    <lineage>
        <taxon>Bacteria</taxon>
        <taxon>Pseudomonadati</taxon>
        <taxon>Pseudomonadota</taxon>
        <taxon>Gammaproteobacteria</taxon>
        <taxon>Enterobacterales</taxon>
        <taxon>Enterobacteriaceae</taxon>
        <taxon>Citrobacter</taxon>
    </lineage>
</organism>
<evidence type="ECO:0000256" key="3">
    <source>
        <dbReference type="ARBA" id="ARBA00023125"/>
    </source>
</evidence>
<feature type="domain" description="HTH lysR-type" evidence="5">
    <location>
        <begin position="11"/>
        <end position="68"/>
    </location>
</feature>
<dbReference type="EMBL" id="FLUX01000029">
    <property type="protein sequence ID" value="SBW25087.1"/>
    <property type="molecule type" value="Genomic_DNA"/>
</dbReference>
<protein>
    <submittedName>
        <fullName evidence="6">Transcriptional regulator, LysR family</fullName>
    </submittedName>
</protein>
<comment type="similarity">
    <text evidence="1">Belongs to the LysR transcriptional regulatory family.</text>
</comment>
<dbReference type="Pfam" id="PF00126">
    <property type="entry name" value="HTH_1"/>
    <property type="match status" value="1"/>
</dbReference>
<dbReference type="InterPro" id="IPR050389">
    <property type="entry name" value="LysR-type_TF"/>
</dbReference>
<dbReference type="SUPFAM" id="SSF53850">
    <property type="entry name" value="Periplasmic binding protein-like II"/>
    <property type="match status" value="1"/>
</dbReference>
<evidence type="ECO:0000259" key="5">
    <source>
        <dbReference type="PROSITE" id="PS50931"/>
    </source>
</evidence>
<dbReference type="RefSeq" id="WP_087050994.1">
    <property type="nucleotide sequence ID" value="NZ_FLUX01000029.1"/>
</dbReference>
<name>A0ABY0JNR2_9ENTR</name>
<gene>
    <name evidence="6" type="ORF">BN4901_2214</name>
</gene>
<dbReference type="Gene3D" id="3.40.190.10">
    <property type="entry name" value="Periplasmic binding protein-like II"/>
    <property type="match status" value="2"/>
</dbReference>